<evidence type="ECO:0000256" key="8">
    <source>
        <dbReference type="ARBA" id="ARBA00022824"/>
    </source>
</evidence>
<dbReference type="PANTHER" id="PTHR24292:SF84">
    <property type="entry name" value="CYTOCHROME P450 28A5-RELATED"/>
    <property type="match status" value="1"/>
</dbReference>
<evidence type="ECO:0000256" key="7">
    <source>
        <dbReference type="ARBA" id="ARBA00022723"/>
    </source>
</evidence>
<comment type="cofactor">
    <cofactor evidence="1">
        <name>heme</name>
        <dbReference type="ChEBI" id="CHEBI:30413"/>
    </cofactor>
</comment>
<dbReference type="GO" id="GO:0004497">
    <property type="term" value="F:monooxygenase activity"/>
    <property type="evidence" value="ECO:0007669"/>
    <property type="project" value="UniProtKB-KW"/>
</dbReference>
<evidence type="ECO:0000256" key="1">
    <source>
        <dbReference type="ARBA" id="ARBA00001971"/>
    </source>
</evidence>
<evidence type="ECO:0000256" key="11">
    <source>
        <dbReference type="ARBA" id="ARBA00023004"/>
    </source>
</evidence>
<reference evidence="14" key="1">
    <citation type="submission" date="2025-08" db="UniProtKB">
        <authorList>
            <consortium name="RefSeq"/>
        </authorList>
    </citation>
    <scope>IDENTIFICATION</scope>
</reference>
<keyword evidence="10" id="KW-0560">Oxidoreductase</keyword>
<dbReference type="AlphaFoldDB" id="A0A6P4E8F5"/>
<evidence type="ECO:0000313" key="14">
    <source>
        <dbReference type="RefSeq" id="XP_016971508.1"/>
    </source>
</evidence>
<proteinExistence type="inferred from homology"/>
<evidence type="ECO:0000256" key="10">
    <source>
        <dbReference type="ARBA" id="ARBA00023002"/>
    </source>
</evidence>
<dbReference type="SUPFAM" id="SSF48264">
    <property type="entry name" value="Cytochrome P450"/>
    <property type="match status" value="1"/>
</dbReference>
<keyword evidence="12" id="KW-0503">Monooxygenase</keyword>
<keyword evidence="11" id="KW-0408">Iron</keyword>
<keyword evidence="8" id="KW-0256">Endoplasmic reticulum</keyword>
<feature type="non-terminal residue" evidence="14">
    <location>
        <position position="1"/>
    </location>
</feature>
<evidence type="ECO:0000256" key="3">
    <source>
        <dbReference type="ARBA" id="ARBA00004174"/>
    </source>
</evidence>
<comment type="subcellular location">
    <subcellularLocation>
        <location evidence="4">Endoplasmic reticulum membrane</location>
        <topology evidence="4">Peripheral membrane protein</topology>
    </subcellularLocation>
    <subcellularLocation>
        <location evidence="3">Microsome membrane</location>
        <topology evidence="3">Peripheral membrane protein</topology>
    </subcellularLocation>
</comment>
<feature type="non-terminal residue" evidence="14">
    <location>
        <position position="228"/>
    </location>
</feature>
<gene>
    <name evidence="14" type="primary">LOC108039091</name>
</gene>
<dbReference type="GO" id="GO:0016705">
    <property type="term" value="F:oxidoreductase activity, acting on paired donors, with incorporation or reduction of molecular oxygen"/>
    <property type="evidence" value="ECO:0007669"/>
    <property type="project" value="InterPro"/>
</dbReference>
<dbReference type="OrthoDB" id="2789670at2759"/>
<organism evidence="14">
    <name type="scientific">Drosophila rhopaloa</name>
    <name type="common">Fruit fly</name>
    <dbReference type="NCBI Taxonomy" id="1041015"/>
    <lineage>
        <taxon>Eukaryota</taxon>
        <taxon>Metazoa</taxon>
        <taxon>Ecdysozoa</taxon>
        <taxon>Arthropoda</taxon>
        <taxon>Hexapoda</taxon>
        <taxon>Insecta</taxon>
        <taxon>Pterygota</taxon>
        <taxon>Neoptera</taxon>
        <taxon>Endopterygota</taxon>
        <taxon>Diptera</taxon>
        <taxon>Brachycera</taxon>
        <taxon>Muscomorpha</taxon>
        <taxon>Ephydroidea</taxon>
        <taxon>Drosophilidae</taxon>
        <taxon>Drosophila</taxon>
        <taxon>Sophophora</taxon>
    </lineage>
</organism>
<dbReference type="GO" id="GO:0020037">
    <property type="term" value="F:heme binding"/>
    <property type="evidence" value="ECO:0007669"/>
    <property type="project" value="InterPro"/>
</dbReference>
<dbReference type="Gene3D" id="1.10.630.10">
    <property type="entry name" value="Cytochrome P450"/>
    <property type="match status" value="1"/>
</dbReference>
<keyword evidence="9" id="KW-0492">Microsome</keyword>
<evidence type="ECO:0000256" key="13">
    <source>
        <dbReference type="ARBA" id="ARBA00023136"/>
    </source>
</evidence>
<dbReference type="InterPro" id="IPR050476">
    <property type="entry name" value="Insect_CytP450_Detox"/>
</dbReference>
<evidence type="ECO:0000256" key="9">
    <source>
        <dbReference type="ARBA" id="ARBA00022848"/>
    </source>
</evidence>
<sequence length="228" mass="25870">SINTSTNAVGIYSLRAPQLLVVNPELARRVFVSNFRNFHDNELSKSVDEKNDFIFSNNPFTLTGEQWKSRRADVTPGLSNGRIKTVYPVTNQVCQRLSEWVEKQIRLGSADGIDAKHMSLCFTSETVTDCVLGLKAESFSDRPTPIMSKINDLFNQPWSFVLFFVLTSSFPSLSHLLKLRFVPPKVEHFFVDLMGSAVEARRAQLANGKLFERTDFLDYILELGKKRS</sequence>
<accession>A0A6P4E8F5</accession>
<keyword evidence="7" id="KW-0479">Metal-binding</keyword>
<dbReference type="Pfam" id="PF00067">
    <property type="entry name" value="p450"/>
    <property type="match status" value="1"/>
</dbReference>
<name>A0A6P4E8F5_DRORH</name>
<comment type="function">
    <text evidence="2">May be involved in the metabolism of insect hormones and in the breakdown of synthetic insecticides.</text>
</comment>
<evidence type="ECO:0000256" key="6">
    <source>
        <dbReference type="ARBA" id="ARBA00022617"/>
    </source>
</evidence>
<protein>
    <submittedName>
        <fullName evidence="14">Probable cytochrome P450 28a5</fullName>
    </submittedName>
</protein>
<dbReference type="InterPro" id="IPR001128">
    <property type="entry name" value="Cyt_P450"/>
</dbReference>
<dbReference type="RefSeq" id="XP_016971508.1">
    <property type="nucleotide sequence ID" value="XM_017116019.1"/>
</dbReference>
<evidence type="ECO:0000256" key="5">
    <source>
        <dbReference type="ARBA" id="ARBA00010617"/>
    </source>
</evidence>
<keyword evidence="6" id="KW-0349">Heme</keyword>
<dbReference type="InterPro" id="IPR036396">
    <property type="entry name" value="Cyt_P450_sf"/>
</dbReference>
<evidence type="ECO:0000256" key="2">
    <source>
        <dbReference type="ARBA" id="ARBA00003690"/>
    </source>
</evidence>
<comment type="similarity">
    <text evidence="5">Belongs to the cytochrome P450 family.</text>
</comment>
<evidence type="ECO:0000256" key="4">
    <source>
        <dbReference type="ARBA" id="ARBA00004406"/>
    </source>
</evidence>
<dbReference type="GO" id="GO:0005506">
    <property type="term" value="F:iron ion binding"/>
    <property type="evidence" value="ECO:0007669"/>
    <property type="project" value="InterPro"/>
</dbReference>
<dbReference type="PANTHER" id="PTHR24292">
    <property type="entry name" value="CYTOCHROME P450"/>
    <property type="match status" value="1"/>
</dbReference>
<keyword evidence="13" id="KW-0472">Membrane</keyword>
<dbReference type="GO" id="GO:0005789">
    <property type="term" value="C:endoplasmic reticulum membrane"/>
    <property type="evidence" value="ECO:0007669"/>
    <property type="project" value="UniProtKB-SubCell"/>
</dbReference>
<evidence type="ECO:0000256" key="12">
    <source>
        <dbReference type="ARBA" id="ARBA00023033"/>
    </source>
</evidence>